<organism evidence="2">
    <name type="scientific">marine sediment metagenome</name>
    <dbReference type="NCBI Taxonomy" id="412755"/>
    <lineage>
        <taxon>unclassified sequences</taxon>
        <taxon>metagenomes</taxon>
        <taxon>ecological metagenomes</taxon>
    </lineage>
</organism>
<dbReference type="CDD" id="cd04301">
    <property type="entry name" value="NAT_SF"/>
    <property type="match status" value="1"/>
</dbReference>
<dbReference type="EMBL" id="BARS01054390">
    <property type="protein sequence ID" value="GAG48357.1"/>
    <property type="molecule type" value="Genomic_DNA"/>
</dbReference>
<dbReference type="PROSITE" id="PS51186">
    <property type="entry name" value="GNAT"/>
    <property type="match status" value="1"/>
</dbReference>
<protein>
    <recommendedName>
        <fullName evidence="1">N-acetyltransferase domain-containing protein</fullName>
    </recommendedName>
</protein>
<accession>X0YN31</accession>
<dbReference type="Gene3D" id="3.40.630.30">
    <property type="match status" value="1"/>
</dbReference>
<dbReference type="SUPFAM" id="SSF55729">
    <property type="entry name" value="Acyl-CoA N-acyltransferases (Nat)"/>
    <property type="match status" value="1"/>
</dbReference>
<dbReference type="InterPro" id="IPR000182">
    <property type="entry name" value="GNAT_dom"/>
</dbReference>
<name>X0YN31_9ZZZZ</name>
<dbReference type="GO" id="GO:0016747">
    <property type="term" value="F:acyltransferase activity, transferring groups other than amino-acyl groups"/>
    <property type="evidence" value="ECO:0007669"/>
    <property type="project" value="InterPro"/>
</dbReference>
<feature type="domain" description="N-acetyltransferase" evidence="1">
    <location>
        <begin position="14"/>
        <end position="146"/>
    </location>
</feature>
<evidence type="ECO:0000313" key="2">
    <source>
        <dbReference type="EMBL" id="GAG48357.1"/>
    </source>
</evidence>
<comment type="caution">
    <text evidence="2">The sequence shown here is derived from an EMBL/GenBank/DDBJ whole genome shotgun (WGS) entry which is preliminary data.</text>
</comment>
<sequence>MTASLDRAPDLETSNVLSVSDSEWFAAFDRLRHLDPIERATHRRIIETAQGKRCFGLIEQDGDPIACGLGVLVDDAVGLFDFFTVEPHRRNGHGAAIVGSILRWAHHRSARTGFLQVHSDNTPAHRLYEGFAFEVAYPYWYRVKPD</sequence>
<dbReference type="Pfam" id="PF00583">
    <property type="entry name" value="Acetyltransf_1"/>
    <property type="match status" value="1"/>
</dbReference>
<proteinExistence type="predicted"/>
<reference evidence="2" key="1">
    <citation type="journal article" date="2014" name="Front. Microbiol.">
        <title>High frequency of phylogenetically diverse reductive dehalogenase-homologous genes in deep subseafloor sedimentary metagenomes.</title>
        <authorList>
            <person name="Kawai M."/>
            <person name="Futagami T."/>
            <person name="Toyoda A."/>
            <person name="Takaki Y."/>
            <person name="Nishi S."/>
            <person name="Hori S."/>
            <person name="Arai W."/>
            <person name="Tsubouchi T."/>
            <person name="Morono Y."/>
            <person name="Uchiyama I."/>
            <person name="Ito T."/>
            <person name="Fujiyama A."/>
            <person name="Inagaki F."/>
            <person name="Takami H."/>
        </authorList>
    </citation>
    <scope>NUCLEOTIDE SEQUENCE</scope>
    <source>
        <strain evidence="2">Expedition CK06-06</strain>
    </source>
</reference>
<gene>
    <name evidence="2" type="ORF">S01H1_80528</name>
</gene>
<evidence type="ECO:0000259" key="1">
    <source>
        <dbReference type="PROSITE" id="PS51186"/>
    </source>
</evidence>
<dbReference type="AlphaFoldDB" id="X0YN31"/>
<dbReference type="InterPro" id="IPR016181">
    <property type="entry name" value="Acyl_CoA_acyltransferase"/>
</dbReference>